<dbReference type="InterPro" id="IPR051319">
    <property type="entry name" value="Oligoribo/pAp-PDE_c-di-AMP_PDE"/>
</dbReference>
<feature type="domain" description="DHHA1" evidence="3">
    <location>
        <begin position="359"/>
        <end position="434"/>
    </location>
</feature>
<feature type="compositionally biased region" description="Basic and acidic residues" evidence="1">
    <location>
        <begin position="503"/>
        <end position="512"/>
    </location>
</feature>
<feature type="region of interest" description="Disordered" evidence="1">
    <location>
        <begin position="481"/>
        <end position="512"/>
    </location>
</feature>
<gene>
    <name evidence="4" type="ORF">SAMN04487946_10636</name>
</gene>
<dbReference type="GO" id="GO:0003676">
    <property type="term" value="F:nucleic acid binding"/>
    <property type="evidence" value="ECO:0007669"/>
    <property type="project" value="InterPro"/>
</dbReference>
<evidence type="ECO:0000259" key="3">
    <source>
        <dbReference type="Pfam" id="PF02272"/>
    </source>
</evidence>
<dbReference type="EMBL" id="FNPB01000006">
    <property type="protein sequence ID" value="SDY07954.1"/>
    <property type="molecule type" value="Genomic_DNA"/>
</dbReference>
<evidence type="ECO:0000313" key="4">
    <source>
        <dbReference type="EMBL" id="SDY07954.1"/>
    </source>
</evidence>
<reference evidence="5" key="1">
    <citation type="submission" date="2016-10" db="EMBL/GenBank/DDBJ databases">
        <authorList>
            <person name="Varghese N."/>
            <person name="Submissions S."/>
        </authorList>
    </citation>
    <scope>NUCLEOTIDE SEQUENCE [LARGE SCALE GENOMIC DNA]</scope>
    <source>
        <strain evidence="5">CGMCC 1.10118</strain>
    </source>
</reference>
<dbReference type="SUPFAM" id="SSF64182">
    <property type="entry name" value="DHH phosphoesterases"/>
    <property type="match status" value="1"/>
</dbReference>
<evidence type="ECO:0000313" key="5">
    <source>
        <dbReference type="Proteomes" id="UP000199170"/>
    </source>
</evidence>
<protein>
    <submittedName>
        <fullName evidence="4">NanoRNase/pAp phosphatase, hydrolyzes c-di-AMP and oligoRNAs</fullName>
    </submittedName>
</protein>
<accession>A0A1H3GZJ3</accession>
<dbReference type="RefSeq" id="WP_089767147.1">
    <property type="nucleotide sequence ID" value="NZ_FNPB01000006.1"/>
</dbReference>
<dbReference type="InterPro" id="IPR038763">
    <property type="entry name" value="DHH_sf"/>
</dbReference>
<evidence type="ECO:0000259" key="2">
    <source>
        <dbReference type="Pfam" id="PF01368"/>
    </source>
</evidence>
<dbReference type="Gene3D" id="3.90.1640.10">
    <property type="entry name" value="inorganic pyrophosphatase (n-terminal core)"/>
    <property type="match status" value="1"/>
</dbReference>
<dbReference type="Pfam" id="PF02272">
    <property type="entry name" value="DHHA1"/>
    <property type="match status" value="1"/>
</dbReference>
<dbReference type="Proteomes" id="UP000199170">
    <property type="component" value="Unassembled WGS sequence"/>
</dbReference>
<evidence type="ECO:0000256" key="1">
    <source>
        <dbReference type="SAM" id="MobiDB-lite"/>
    </source>
</evidence>
<feature type="domain" description="DDH" evidence="2">
    <location>
        <begin position="152"/>
        <end position="294"/>
    </location>
</feature>
<sequence length="512" mass="54577">MQRRLVLGCGSTARGTVKRLAEWPGELTIVVGDDCTLPEGIGSDVDIERRSLDDPTAYPPAVDLVYVAGGNDGTNVDAAERAREHFPDAEIVGFLSGEADPEAQTRFRQVVDQVVDARRALLDRLDDLTRGPGAERLKRLFATLRSTQGRLAVVMHDNPDPDAIASALALARVASRAGVAADACYFGNIAHQENRALVNLLELDLVELDDASSMDDYGGVALVDHSRPGVNDGLPEETTVDIVVDHHPPRAPVEARFVDIRRDIGATSTLLSDYLRRAGIDPDESLATALLFGIRVDTDDFTREVTTIDFEAAAWLLTHADLSVLERVESPSMTSAVVETLARAIRNRDVRGDALATNVGSISDRDALAQAADRILNMEGVKIAVVYGFTDGTVYVSGRARGTDVDLGETLRDALGAIGSAGGHADMAGGQIPLGILAEADSSPNELQTIVTDVIAGRLFETLEDATTLLDAADDETDWTVEFPFDGHSGEPVGSEPPGGGRSLDRPEGPDQ</sequence>
<dbReference type="PANTHER" id="PTHR47618:SF1">
    <property type="entry name" value="BIFUNCTIONAL OLIGORIBONUCLEASE AND PAP PHOSPHATASE NRNA"/>
    <property type="match status" value="1"/>
</dbReference>
<dbReference type="OrthoDB" id="350705at2157"/>
<name>A0A1H3GZJ3_9EURY</name>
<dbReference type="Pfam" id="PF01368">
    <property type="entry name" value="DHH"/>
    <property type="match status" value="1"/>
</dbReference>
<dbReference type="InterPro" id="IPR003156">
    <property type="entry name" value="DHHA1_dom"/>
</dbReference>
<dbReference type="AlphaFoldDB" id="A0A1H3GZJ3"/>
<dbReference type="Gene3D" id="3.10.310.30">
    <property type="match status" value="1"/>
</dbReference>
<organism evidence="4 5">
    <name type="scientific">Halobellus clavatus</name>
    <dbReference type="NCBI Taxonomy" id="660517"/>
    <lineage>
        <taxon>Archaea</taxon>
        <taxon>Methanobacteriati</taxon>
        <taxon>Methanobacteriota</taxon>
        <taxon>Stenosarchaea group</taxon>
        <taxon>Halobacteria</taxon>
        <taxon>Halobacteriales</taxon>
        <taxon>Haloferacaceae</taxon>
        <taxon>Halobellus</taxon>
    </lineage>
</organism>
<dbReference type="STRING" id="660517.SAMN04487946_10636"/>
<keyword evidence="5" id="KW-1185">Reference proteome</keyword>
<proteinExistence type="predicted"/>
<dbReference type="InterPro" id="IPR001667">
    <property type="entry name" value="DDH_dom"/>
</dbReference>
<dbReference type="PANTHER" id="PTHR47618">
    <property type="entry name" value="BIFUNCTIONAL OLIGORIBONUCLEASE AND PAP PHOSPHATASE NRNA"/>
    <property type="match status" value="1"/>
</dbReference>